<protein>
    <submittedName>
        <fullName evidence="2">Molybdenum cofactor biosysynthesis protein</fullName>
    </submittedName>
</protein>
<reference evidence="2 3" key="1">
    <citation type="submission" date="2019-07" db="EMBL/GenBank/DDBJ databases">
        <title>Whole genome shotgun sequence of Gluconobacter wancherniae NBRC 103581.</title>
        <authorList>
            <person name="Hosoyama A."/>
            <person name="Uohara A."/>
            <person name="Ohji S."/>
            <person name="Ichikawa N."/>
        </authorList>
    </citation>
    <scope>NUCLEOTIDE SEQUENCE [LARGE SCALE GENOMIC DNA]</scope>
    <source>
        <strain evidence="2 3">NBRC 103581</strain>
    </source>
</reference>
<comment type="caution">
    <text evidence="2">The sequence shown here is derived from an EMBL/GenBank/DDBJ whole genome shotgun (WGS) entry which is preliminary data.</text>
</comment>
<dbReference type="InterPro" id="IPR011037">
    <property type="entry name" value="Pyrv_Knase-like_insert_dom_sf"/>
</dbReference>
<dbReference type="InterPro" id="IPR005302">
    <property type="entry name" value="MoCF_Sase_C"/>
</dbReference>
<dbReference type="SUPFAM" id="SSF141673">
    <property type="entry name" value="MOSC N-terminal domain-like"/>
    <property type="match status" value="1"/>
</dbReference>
<dbReference type="Pfam" id="PF03476">
    <property type="entry name" value="MOSC_N"/>
    <property type="match status" value="1"/>
</dbReference>
<dbReference type="EMBL" id="BJUZ01000002">
    <property type="protein sequence ID" value="GEK93825.1"/>
    <property type="molecule type" value="Genomic_DNA"/>
</dbReference>
<organism evidence="2 3">
    <name type="scientific">Gluconobacter wancherniae NBRC 103581</name>
    <dbReference type="NCBI Taxonomy" id="656744"/>
    <lineage>
        <taxon>Bacteria</taxon>
        <taxon>Pseudomonadati</taxon>
        <taxon>Pseudomonadota</taxon>
        <taxon>Alphaproteobacteria</taxon>
        <taxon>Acetobacterales</taxon>
        <taxon>Acetobacteraceae</taxon>
        <taxon>Gluconobacter</taxon>
    </lineage>
</organism>
<dbReference type="PANTHER" id="PTHR14237:SF19">
    <property type="entry name" value="MITOCHONDRIAL AMIDOXIME REDUCING COMPONENT 1"/>
    <property type="match status" value="1"/>
</dbReference>
<evidence type="ECO:0000313" key="2">
    <source>
        <dbReference type="EMBL" id="GEK93825.1"/>
    </source>
</evidence>
<name>A0A511B044_9PROT</name>
<dbReference type="InterPro" id="IPR005303">
    <property type="entry name" value="MOCOS_middle"/>
</dbReference>
<dbReference type="SUPFAM" id="SSF50800">
    <property type="entry name" value="PK beta-barrel domain-like"/>
    <property type="match status" value="1"/>
</dbReference>
<evidence type="ECO:0000259" key="1">
    <source>
        <dbReference type="PROSITE" id="PS51340"/>
    </source>
</evidence>
<proteinExistence type="predicted"/>
<dbReference type="PANTHER" id="PTHR14237">
    <property type="entry name" value="MOLYBDOPTERIN COFACTOR SULFURASE MOSC"/>
    <property type="match status" value="1"/>
</dbReference>
<dbReference type="GO" id="GO:0003824">
    <property type="term" value="F:catalytic activity"/>
    <property type="evidence" value="ECO:0007669"/>
    <property type="project" value="InterPro"/>
</dbReference>
<dbReference type="RefSeq" id="WP_229316058.1">
    <property type="nucleotide sequence ID" value="NZ_BARC01000003.1"/>
</dbReference>
<dbReference type="GO" id="GO:0030170">
    <property type="term" value="F:pyridoxal phosphate binding"/>
    <property type="evidence" value="ECO:0007669"/>
    <property type="project" value="InterPro"/>
</dbReference>
<sequence length="265" mass="29141">MLSIASLHLYPVKSLRSLEPEVMDLEAWGARGDRRWVVVDADGIFLTQRKDPIMATVRVLQYPNGIVLQHATRPDLRVPFPDGGPIADVAVWKDMISARDAGDEASLWLSAIIGKSCRLTYMDAPASARPGHHAGHDFQVSFADGFPLLVCTTASLQDLNTRLKVPVPMERFRPNIVIAGAAPWEEDSWVTLRIGDVELRNVKPCSRCVMTTIDQATGTILHKGEPLRSLGAFRRQEGGIMFGQNALVVRGGRIKLGDPVQLSKN</sequence>
<gene>
    <name evidence="2" type="ORF">GWA01_15950</name>
</gene>
<dbReference type="Gene3D" id="2.40.33.20">
    <property type="entry name" value="PK beta-barrel domain-like"/>
    <property type="match status" value="1"/>
</dbReference>
<dbReference type="Pfam" id="PF03473">
    <property type="entry name" value="MOSC"/>
    <property type="match status" value="1"/>
</dbReference>
<feature type="domain" description="MOSC" evidence="1">
    <location>
        <begin position="107"/>
        <end position="263"/>
    </location>
</feature>
<dbReference type="AlphaFoldDB" id="A0A511B044"/>
<dbReference type="Proteomes" id="UP000321230">
    <property type="component" value="Unassembled WGS sequence"/>
</dbReference>
<evidence type="ECO:0000313" key="3">
    <source>
        <dbReference type="Proteomes" id="UP000321230"/>
    </source>
</evidence>
<accession>A0A511B044</accession>
<dbReference type="GO" id="GO:0030151">
    <property type="term" value="F:molybdenum ion binding"/>
    <property type="evidence" value="ECO:0007669"/>
    <property type="project" value="InterPro"/>
</dbReference>
<dbReference type="PROSITE" id="PS51340">
    <property type="entry name" value="MOSC"/>
    <property type="match status" value="1"/>
</dbReference>
<keyword evidence="3" id="KW-1185">Reference proteome</keyword>